<dbReference type="RefSeq" id="WP_209351264.1">
    <property type="nucleotide sequence ID" value="NZ_JAGIYZ010000006.1"/>
</dbReference>
<dbReference type="PRINTS" id="PR00455">
    <property type="entry name" value="HTHTETR"/>
</dbReference>
<evidence type="ECO:0000313" key="7">
    <source>
        <dbReference type="Proteomes" id="UP000680815"/>
    </source>
</evidence>
<reference evidence="6 7" key="1">
    <citation type="submission" date="2021-03" db="EMBL/GenBank/DDBJ databases">
        <authorList>
            <person name="So Y."/>
        </authorList>
    </citation>
    <scope>NUCLEOTIDE SEQUENCE [LARGE SCALE GENOMIC DNA]</scope>
    <source>
        <strain evidence="6 7">PWR1</strain>
    </source>
</reference>
<dbReference type="Gene3D" id="1.10.357.10">
    <property type="entry name" value="Tetracycline Repressor, domain 2"/>
    <property type="match status" value="1"/>
</dbReference>
<keyword evidence="3" id="KW-0804">Transcription</keyword>
<dbReference type="EMBL" id="JAGIYZ010000006">
    <property type="protein sequence ID" value="MBP0463891.1"/>
    <property type="molecule type" value="Genomic_DNA"/>
</dbReference>
<dbReference type="Pfam" id="PF16925">
    <property type="entry name" value="TetR_C_13"/>
    <property type="match status" value="1"/>
</dbReference>
<evidence type="ECO:0000313" key="6">
    <source>
        <dbReference type="EMBL" id="MBP0463891.1"/>
    </source>
</evidence>
<dbReference type="PROSITE" id="PS01081">
    <property type="entry name" value="HTH_TETR_1"/>
    <property type="match status" value="1"/>
</dbReference>
<name>A0ABS4ARB7_9PROT</name>
<dbReference type="PANTHER" id="PTHR47506:SF1">
    <property type="entry name" value="HTH-TYPE TRANSCRIPTIONAL REGULATOR YJDC"/>
    <property type="match status" value="1"/>
</dbReference>
<dbReference type="Proteomes" id="UP000680815">
    <property type="component" value="Unassembled WGS sequence"/>
</dbReference>
<evidence type="ECO:0000256" key="4">
    <source>
        <dbReference type="PROSITE-ProRule" id="PRU00335"/>
    </source>
</evidence>
<proteinExistence type="predicted"/>
<dbReference type="InterPro" id="IPR011075">
    <property type="entry name" value="TetR_C"/>
</dbReference>
<dbReference type="PANTHER" id="PTHR47506">
    <property type="entry name" value="TRANSCRIPTIONAL REGULATORY PROTEIN"/>
    <property type="match status" value="1"/>
</dbReference>
<evidence type="ECO:0000259" key="5">
    <source>
        <dbReference type="PROSITE" id="PS50977"/>
    </source>
</evidence>
<evidence type="ECO:0000256" key="3">
    <source>
        <dbReference type="ARBA" id="ARBA00023163"/>
    </source>
</evidence>
<feature type="DNA-binding region" description="H-T-H motif" evidence="4">
    <location>
        <begin position="32"/>
        <end position="51"/>
    </location>
</feature>
<accession>A0ABS4ARB7</accession>
<dbReference type="InterPro" id="IPR036271">
    <property type="entry name" value="Tet_transcr_reg_TetR-rel_C_sf"/>
</dbReference>
<dbReference type="InterPro" id="IPR023772">
    <property type="entry name" value="DNA-bd_HTH_TetR-type_CS"/>
</dbReference>
<dbReference type="PROSITE" id="PS50977">
    <property type="entry name" value="HTH_TETR_2"/>
    <property type="match status" value="1"/>
</dbReference>
<evidence type="ECO:0000256" key="1">
    <source>
        <dbReference type="ARBA" id="ARBA00023015"/>
    </source>
</evidence>
<keyword evidence="1" id="KW-0805">Transcription regulation</keyword>
<gene>
    <name evidence="6" type="ORF">J5Y09_08210</name>
</gene>
<keyword evidence="7" id="KW-1185">Reference proteome</keyword>
<dbReference type="InterPro" id="IPR001647">
    <property type="entry name" value="HTH_TetR"/>
</dbReference>
<dbReference type="InterPro" id="IPR009057">
    <property type="entry name" value="Homeodomain-like_sf"/>
</dbReference>
<keyword evidence="2 4" id="KW-0238">DNA-binding</keyword>
<dbReference type="Pfam" id="PF00440">
    <property type="entry name" value="TetR_N"/>
    <property type="match status" value="1"/>
</dbReference>
<dbReference type="SUPFAM" id="SSF46689">
    <property type="entry name" value="Homeodomain-like"/>
    <property type="match status" value="1"/>
</dbReference>
<sequence>MPQIATPRPDTRARILDAAMRVLRTRGYEGSSVDDICAAAGVTKGAFFHHFRSKEDLAVAAAAHFSIWLEALFDRLAWRDHADPRDRLLAYIDARIAILRGDIAHFTCLLGALVQDSYATRPAVRAACEDGIRHHAAGLESDIAAAMDRHGVGGFTPEGLALHIVAVIQGAFVMAKATGGPDLAVDTLRHLRRYIEMLFRETAP</sequence>
<protein>
    <submittedName>
        <fullName evidence="6">TetR/AcrR family transcriptional regulator</fullName>
    </submittedName>
</protein>
<evidence type="ECO:0000256" key="2">
    <source>
        <dbReference type="ARBA" id="ARBA00023125"/>
    </source>
</evidence>
<comment type="caution">
    <text evidence="6">The sequence shown here is derived from an EMBL/GenBank/DDBJ whole genome shotgun (WGS) entry which is preliminary data.</text>
</comment>
<organism evidence="6 7">
    <name type="scientific">Roseomonas nitratireducens</name>
    <dbReference type="NCBI Taxonomy" id="2820810"/>
    <lineage>
        <taxon>Bacteria</taxon>
        <taxon>Pseudomonadati</taxon>
        <taxon>Pseudomonadota</taxon>
        <taxon>Alphaproteobacteria</taxon>
        <taxon>Acetobacterales</taxon>
        <taxon>Roseomonadaceae</taxon>
        <taxon>Roseomonas</taxon>
    </lineage>
</organism>
<feature type="domain" description="HTH tetR-type" evidence="5">
    <location>
        <begin position="9"/>
        <end position="69"/>
    </location>
</feature>
<dbReference type="SUPFAM" id="SSF48498">
    <property type="entry name" value="Tetracyclin repressor-like, C-terminal domain"/>
    <property type="match status" value="1"/>
</dbReference>